<feature type="non-terminal residue" evidence="1">
    <location>
        <position position="281"/>
    </location>
</feature>
<proteinExistence type="predicted"/>
<dbReference type="AlphaFoldDB" id="A0A816HIH4"/>
<evidence type="ECO:0000313" key="1">
    <source>
        <dbReference type="EMBL" id="CAF1686052.1"/>
    </source>
</evidence>
<reference evidence="1" key="1">
    <citation type="submission" date="2021-02" db="EMBL/GenBank/DDBJ databases">
        <authorList>
            <person name="Nowell W R."/>
        </authorList>
    </citation>
    <scope>NUCLEOTIDE SEQUENCE</scope>
</reference>
<name>A0A816HIH4_ADIRI</name>
<evidence type="ECO:0000313" key="2">
    <source>
        <dbReference type="Proteomes" id="UP000663828"/>
    </source>
</evidence>
<comment type="caution">
    <text evidence="1">The sequence shown here is derived from an EMBL/GenBank/DDBJ whole genome shotgun (WGS) entry which is preliminary data.</text>
</comment>
<accession>A0A816HIH4</accession>
<keyword evidence="2" id="KW-1185">Reference proteome</keyword>
<sequence>AKSRNENTPLQEENDINAIDRKQCDEQFIPMPTVLKRRSLLDTGVDPEAVNIDIFGDGKLCGSLVLSSEDLRMLDLPNLHSPSTAPLVTIDDSRPNEPEPTQRTTQLEFEELSYDLYKSWISRTPQTFTVYNDKREPIAKLPLHMFWYNKVEITHATKCTMTAPMKVRTPTAKAMVYSPSPLISNETSEQTIPLIVVPSTVDLEEEDIVPTIDATEETDEQLEMIKVSYEDKIARLHESYQAEIQRLRKLLSESPSHRSNRMDEVSEFEENIQDIIGEESS</sequence>
<gene>
    <name evidence="1" type="ORF">XAT740_LOCUS61946</name>
</gene>
<protein>
    <submittedName>
        <fullName evidence="1">Uncharacterized protein</fullName>
    </submittedName>
</protein>
<feature type="non-terminal residue" evidence="1">
    <location>
        <position position="1"/>
    </location>
</feature>
<dbReference type="EMBL" id="CAJNOR010016837">
    <property type="protein sequence ID" value="CAF1686052.1"/>
    <property type="molecule type" value="Genomic_DNA"/>
</dbReference>
<dbReference type="Proteomes" id="UP000663828">
    <property type="component" value="Unassembled WGS sequence"/>
</dbReference>
<organism evidence="1 2">
    <name type="scientific">Adineta ricciae</name>
    <name type="common">Rotifer</name>
    <dbReference type="NCBI Taxonomy" id="249248"/>
    <lineage>
        <taxon>Eukaryota</taxon>
        <taxon>Metazoa</taxon>
        <taxon>Spiralia</taxon>
        <taxon>Gnathifera</taxon>
        <taxon>Rotifera</taxon>
        <taxon>Eurotatoria</taxon>
        <taxon>Bdelloidea</taxon>
        <taxon>Adinetida</taxon>
        <taxon>Adinetidae</taxon>
        <taxon>Adineta</taxon>
    </lineage>
</organism>